<dbReference type="InterPro" id="IPR003807">
    <property type="entry name" value="DUF202"/>
</dbReference>
<dbReference type="GO" id="GO:0012505">
    <property type="term" value="C:endomembrane system"/>
    <property type="evidence" value="ECO:0007669"/>
    <property type="project" value="UniProtKB-SubCell"/>
</dbReference>
<gene>
    <name evidence="7" type="ORF">IW245_005269</name>
</gene>
<evidence type="ECO:0000259" key="6">
    <source>
        <dbReference type="Pfam" id="PF02656"/>
    </source>
</evidence>
<keyword evidence="4 5" id="KW-0472">Membrane</keyword>
<name>A0A8J7GK36_9ACTN</name>
<feature type="transmembrane region" description="Helical" evidence="5">
    <location>
        <begin position="42"/>
        <end position="62"/>
    </location>
</feature>
<reference evidence="7" key="1">
    <citation type="submission" date="2020-11" db="EMBL/GenBank/DDBJ databases">
        <title>Sequencing the genomes of 1000 actinobacteria strains.</title>
        <authorList>
            <person name="Klenk H.-P."/>
        </authorList>
    </citation>
    <scope>NUCLEOTIDE SEQUENCE</scope>
    <source>
        <strain evidence="7">DSM 45356</strain>
    </source>
</reference>
<sequence>MRLLAPDGGLQPERTRLAWRRTVLSSAVVTLLAARLCAHEPLLLAGVVIAWLVLLRAGFWRVAAMGVPHPTRLLLPTALLAASTVFALAMLGLLTLF</sequence>
<proteinExistence type="predicted"/>
<keyword evidence="3 5" id="KW-1133">Transmembrane helix</keyword>
<feature type="domain" description="DUF202" evidence="6">
    <location>
        <begin position="9"/>
        <end position="62"/>
    </location>
</feature>
<dbReference type="AlphaFoldDB" id="A0A8J7GK36"/>
<keyword evidence="8" id="KW-1185">Reference proteome</keyword>
<comment type="subcellular location">
    <subcellularLocation>
        <location evidence="1">Endomembrane system</location>
        <topology evidence="1">Multi-pass membrane protein</topology>
    </subcellularLocation>
</comment>
<dbReference type="EMBL" id="JADOUF010000001">
    <property type="protein sequence ID" value="MBG6139075.1"/>
    <property type="molecule type" value="Genomic_DNA"/>
</dbReference>
<comment type="caution">
    <text evidence="7">The sequence shown here is derived from an EMBL/GenBank/DDBJ whole genome shotgun (WGS) entry which is preliminary data.</text>
</comment>
<keyword evidence="2 5" id="KW-0812">Transmembrane</keyword>
<dbReference type="Pfam" id="PF02656">
    <property type="entry name" value="DUF202"/>
    <property type="match status" value="1"/>
</dbReference>
<evidence type="ECO:0000313" key="7">
    <source>
        <dbReference type="EMBL" id="MBG6139075.1"/>
    </source>
</evidence>
<evidence type="ECO:0000256" key="1">
    <source>
        <dbReference type="ARBA" id="ARBA00004127"/>
    </source>
</evidence>
<evidence type="ECO:0000256" key="2">
    <source>
        <dbReference type="ARBA" id="ARBA00022692"/>
    </source>
</evidence>
<dbReference type="Proteomes" id="UP000622552">
    <property type="component" value="Unassembled WGS sequence"/>
</dbReference>
<protein>
    <submittedName>
        <fullName evidence="7">Uncharacterized membrane protein YidH (DUF202 family)</fullName>
    </submittedName>
</protein>
<evidence type="ECO:0000256" key="4">
    <source>
        <dbReference type="ARBA" id="ARBA00023136"/>
    </source>
</evidence>
<feature type="transmembrane region" description="Helical" evidence="5">
    <location>
        <begin position="74"/>
        <end position="96"/>
    </location>
</feature>
<evidence type="ECO:0000313" key="8">
    <source>
        <dbReference type="Proteomes" id="UP000622552"/>
    </source>
</evidence>
<evidence type="ECO:0000256" key="5">
    <source>
        <dbReference type="SAM" id="Phobius"/>
    </source>
</evidence>
<evidence type="ECO:0000256" key="3">
    <source>
        <dbReference type="ARBA" id="ARBA00022989"/>
    </source>
</evidence>
<organism evidence="7 8">
    <name type="scientific">Longispora fulva</name>
    <dbReference type="NCBI Taxonomy" id="619741"/>
    <lineage>
        <taxon>Bacteria</taxon>
        <taxon>Bacillati</taxon>
        <taxon>Actinomycetota</taxon>
        <taxon>Actinomycetes</taxon>
        <taxon>Micromonosporales</taxon>
        <taxon>Micromonosporaceae</taxon>
        <taxon>Longispora</taxon>
    </lineage>
</organism>
<dbReference type="RefSeq" id="WP_197005768.1">
    <property type="nucleotide sequence ID" value="NZ_BONS01000011.1"/>
</dbReference>
<accession>A0A8J7GK36</accession>